<dbReference type="RefSeq" id="WP_183200495.1">
    <property type="nucleotide sequence ID" value="NZ_JACIEK010000007.1"/>
</dbReference>
<evidence type="ECO:0000256" key="1">
    <source>
        <dbReference type="SAM" id="SignalP"/>
    </source>
</evidence>
<sequence>MKTLFAIGASALVMGLASVGGAQAQALPALQDTLGANLLTLQSQFGNGNWVNEAVNIGAINGAVTLGQAGAESITNIDLPTVDLNVQAALGAGLTVIPPTAAIAGAGEVDLAVNLGQIDQTVRTIGGIASSDEISTTVLGAVNTGDIASVGSATAVRATNQTTIATGSTFTSVTAASEAAARTSNTASSAAASQELVAAVTGPTATVTNSVETLYNGPLQDVYANNRAFNVGAINGAVTGIANNMDLAGISTTVLGAVNTGTISMGYSGAAFNAAQAATNAVTNQVTGQ</sequence>
<keyword evidence="1" id="KW-0732">Signal</keyword>
<reference evidence="2 3" key="1">
    <citation type="submission" date="2020-08" db="EMBL/GenBank/DDBJ databases">
        <title>Genomic Encyclopedia of Type Strains, Phase IV (KMG-IV): sequencing the most valuable type-strain genomes for metagenomic binning, comparative biology and taxonomic classification.</title>
        <authorList>
            <person name="Goeker M."/>
        </authorList>
    </citation>
    <scope>NUCLEOTIDE SEQUENCE [LARGE SCALE GENOMIC DNA]</scope>
    <source>
        <strain evidence="2 3">DSM 102238</strain>
    </source>
</reference>
<comment type="caution">
    <text evidence="2">The sequence shown here is derived from an EMBL/GenBank/DDBJ whole genome shotgun (WGS) entry which is preliminary data.</text>
</comment>
<feature type="signal peptide" evidence="1">
    <location>
        <begin position="1"/>
        <end position="24"/>
    </location>
</feature>
<protein>
    <submittedName>
        <fullName evidence="2">Uncharacterized protein</fullName>
    </submittedName>
</protein>
<dbReference type="EMBL" id="JACIEK010000007">
    <property type="protein sequence ID" value="MBB3998954.1"/>
    <property type="molecule type" value="Genomic_DNA"/>
</dbReference>
<gene>
    <name evidence="2" type="ORF">GGR04_002809</name>
</gene>
<feature type="chain" id="PRO_5031305558" evidence="1">
    <location>
        <begin position="25"/>
        <end position="289"/>
    </location>
</feature>
<keyword evidence="3" id="KW-1185">Reference proteome</keyword>
<proteinExistence type="predicted"/>
<name>A0A7W6MKD8_9HYPH</name>
<accession>A0A7W6MKD8</accession>
<dbReference type="Proteomes" id="UP000542776">
    <property type="component" value="Unassembled WGS sequence"/>
</dbReference>
<evidence type="ECO:0000313" key="3">
    <source>
        <dbReference type="Proteomes" id="UP000542776"/>
    </source>
</evidence>
<dbReference type="AlphaFoldDB" id="A0A7W6MKD8"/>
<evidence type="ECO:0000313" key="2">
    <source>
        <dbReference type="EMBL" id="MBB3998954.1"/>
    </source>
</evidence>
<organism evidence="2 3">
    <name type="scientific">Aureimonas pseudogalii</name>
    <dbReference type="NCBI Taxonomy" id="1744844"/>
    <lineage>
        <taxon>Bacteria</taxon>
        <taxon>Pseudomonadati</taxon>
        <taxon>Pseudomonadota</taxon>
        <taxon>Alphaproteobacteria</taxon>
        <taxon>Hyphomicrobiales</taxon>
        <taxon>Aurantimonadaceae</taxon>
        <taxon>Aureimonas</taxon>
    </lineage>
</organism>